<evidence type="ECO:0000313" key="2">
    <source>
        <dbReference type="Proteomes" id="UP000031668"/>
    </source>
</evidence>
<dbReference type="EMBL" id="JWZT01005002">
    <property type="protein sequence ID" value="KII62369.1"/>
    <property type="molecule type" value="Genomic_DNA"/>
</dbReference>
<sequence>MTIQLIIVRCKLEYAEWLHLSKMRKLNGGNTGKTIIHRNFKAIEHSDETFLSNLICQMSRKANTENVQMEFTPLAVLHYLYLKYIEIGSLISETIIPENEDPKICAWIRTALPVFVSHVEWATLRDNQHNISLGFSGII</sequence>
<evidence type="ECO:0000313" key="1">
    <source>
        <dbReference type="EMBL" id="KII62369.1"/>
    </source>
</evidence>
<dbReference type="Proteomes" id="UP000031668">
    <property type="component" value="Unassembled WGS sequence"/>
</dbReference>
<organism evidence="1 2">
    <name type="scientific">Thelohanellus kitauei</name>
    <name type="common">Myxosporean</name>
    <dbReference type="NCBI Taxonomy" id="669202"/>
    <lineage>
        <taxon>Eukaryota</taxon>
        <taxon>Metazoa</taxon>
        <taxon>Cnidaria</taxon>
        <taxon>Myxozoa</taxon>
        <taxon>Myxosporea</taxon>
        <taxon>Bivalvulida</taxon>
        <taxon>Platysporina</taxon>
        <taxon>Myxobolidae</taxon>
        <taxon>Thelohanellus</taxon>
    </lineage>
</organism>
<accession>A0A0C2MDI4</accession>
<comment type="caution">
    <text evidence="1">The sequence shown here is derived from an EMBL/GenBank/DDBJ whole genome shotgun (WGS) entry which is preliminary data.</text>
</comment>
<gene>
    <name evidence="1" type="ORF">RF11_06088</name>
</gene>
<dbReference type="AlphaFoldDB" id="A0A0C2MDI4"/>
<keyword evidence="2" id="KW-1185">Reference proteome</keyword>
<name>A0A0C2MDI4_THEKT</name>
<protein>
    <submittedName>
        <fullName evidence="1">Uncharacterized protein</fullName>
    </submittedName>
</protein>
<proteinExistence type="predicted"/>
<reference evidence="1 2" key="1">
    <citation type="journal article" date="2014" name="Genome Biol. Evol.">
        <title>The genome of the myxosporean Thelohanellus kitauei shows adaptations to nutrient acquisition within its fish host.</title>
        <authorList>
            <person name="Yang Y."/>
            <person name="Xiong J."/>
            <person name="Zhou Z."/>
            <person name="Huo F."/>
            <person name="Miao W."/>
            <person name="Ran C."/>
            <person name="Liu Y."/>
            <person name="Zhang J."/>
            <person name="Feng J."/>
            <person name="Wang M."/>
            <person name="Wang M."/>
            <person name="Wang L."/>
            <person name="Yao B."/>
        </authorList>
    </citation>
    <scope>NUCLEOTIDE SEQUENCE [LARGE SCALE GENOMIC DNA]</scope>
    <source>
        <strain evidence="1">Wuqing</strain>
    </source>
</reference>